<dbReference type="EMBL" id="QWET01000015">
    <property type="protein sequence ID" value="RIH63952.1"/>
    <property type="molecule type" value="Genomic_DNA"/>
</dbReference>
<dbReference type="AlphaFoldDB" id="A0A399CZN4"/>
<comment type="similarity">
    <text evidence="1">Belongs to the ROK (NagC/XylR) family.</text>
</comment>
<dbReference type="InterPro" id="IPR000600">
    <property type="entry name" value="ROK"/>
</dbReference>
<name>A0A399CZN4_9BACT</name>
<keyword evidence="3" id="KW-1185">Reference proteome</keyword>
<dbReference type="RefSeq" id="WP_119351207.1">
    <property type="nucleotide sequence ID" value="NZ_QWET01000015.1"/>
</dbReference>
<protein>
    <submittedName>
        <fullName evidence="2">ROK family protein</fullName>
    </submittedName>
</protein>
<dbReference type="Gene3D" id="3.30.420.40">
    <property type="match status" value="2"/>
</dbReference>
<gene>
    <name evidence="2" type="ORF">D1164_17595</name>
</gene>
<dbReference type="InterPro" id="IPR049874">
    <property type="entry name" value="ROK_cs"/>
</dbReference>
<dbReference type="PROSITE" id="PS01125">
    <property type="entry name" value="ROK"/>
    <property type="match status" value="1"/>
</dbReference>
<dbReference type="InterPro" id="IPR043129">
    <property type="entry name" value="ATPase_NBD"/>
</dbReference>
<dbReference type="PANTHER" id="PTHR18964:SF149">
    <property type="entry name" value="BIFUNCTIONAL UDP-N-ACETYLGLUCOSAMINE 2-EPIMERASE_N-ACETYLMANNOSAMINE KINASE"/>
    <property type="match status" value="1"/>
</dbReference>
<organism evidence="2 3">
    <name type="scientific">Mariniphaga sediminis</name>
    <dbReference type="NCBI Taxonomy" id="1628158"/>
    <lineage>
        <taxon>Bacteria</taxon>
        <taxon>Pseudomonadati</taxon>
        <taxon>Bacteroidota</taxon>
        <taxon>Bacteroidia</taxon>
        <taxon>Marinilabiliales</taxon>
        <taxon>Prolixibacteraceae</taxon>
        <taxon>Mariniphaga</taxon>
    </lineage>
</organism>
<proteinExistence type="inferred from homology"/>
<reference evidence="2 3" key="1">
    <citation type="journal article" date="2015" name="Int. J. Syst. Evol. Microbiol.">
        <title>Mariniphaga sediminis sp. nov., isolated from coastal sediment.</title>
        <authorList>
            <person name="Wang F.Q."/>
            <person name="Shen Q.Y."/>
            <person name="Chen G.J."/>
            <person name="Du Z.J."/>
        </authorList>
    </citation>
    <scope>NUCLEOTIDE SEQUENCE [LARGE SCALE GENOMIC DNA]</scope>
    <source>
        <strain evidence="2 3">SY21</strain>
    </source>
</reference>
<evidence type="ECO:0000313" key="2">
    <source>
        <dbReference type="EMBL" id="RIH63952.1"/>
    </source>
</evidence>
<evidence type="ECO:0000313" key="3">
    <source>
        <dbReference type="Proteomes" id="UP000266441"/>
    </source>
</evidence>
<dbReference type="SUPFAM" id="SSF53067">
    <property type="entry name" value="Actin-like ATPase domain"/>
    <property type="match status" value="1"/>
</dbReference>
<comment type="caution">
    <text evidence="2">The sequence shown here is derived from an EMBL/GenBank/DDBJ whole genome shotgun (WGS) entry which is preliminary data.</text>
</comment>
<evidence type="ECO:0000256" key="1">
    <source>
        <dbReference type="ARBA" id="ARBA00006479"/>
    </source>
</evidence>
<dbReference type="PANTHER" id="PTHR18964">
    <property type="entry name" value="ROK (REPRESSOR, ORF, KINASE) FAMILY"/>
    <property type="match status" value="1"/>
</dbReference>
<sequence length="325" mass="35311">MKEKKHAIGIDLGGTYVKYALVDDAGQIKFESKMPTEVEKGREHVISILKQSIFETRLIADAEGIQVEGVGIGTPGIIDNGLILGGAENLPEWESLPLAGILNKSSDFPVWVENDASLMGLGEFHFGSKTNYSDIIFITIGTGIGGAMVLNGKLYGGHRNRGGELGHIIVNPEGEKCSCGAIGCWEAHASVTALIRDYKRALTQNRKKIPENVDGKYIVQRYLKKEKEAREAFKIHFYYMAAGLAGLINIFSPQQVVIGGGISEAGEFYINEIRKETLKLAMKETQVFTKIIGAELGNKAGILGAAALVFDSVNKSEKIKDKKPV</sequence>
<dbReference type="Proteomes" id="UP000266441">
    <property type="component" value="Unassembled WGS sequence"/>
</dbReference>
<dbReference type="OrthoDB" id="9810372at2"/>
<accession>A0A399CZN4</accession>
<dbReference type="Pfam" id="PF00480">
    <property type="entry name" value="ROK"/>
    <property type="match status" value="1"/>
</dbReference>